<organism evidence="3 4">
    <name type="scientific">Mya arenaria</name>
    <name type="common">Soft-shell clam</name>
    <dbReference type="NCBI Taxonomy" id="6604"/>
    <lineage>
        <taxon>Eukaryota</taxon>
        <taxon>Metazoa</taxon>
        <taxon>Spiralia</taxon>
        <taxon>Lophotrochozoa</taxon>
        <taxon>Mollusca</taxon>
        <taxon>Bivalvia</taxon>
        <taxon>Autobranchia</taxon>
        <taxon>Heteroconchia</taxon>
        <taxon>Euheterodonta</taxon>
        <taxon>Imparidentia</taxon>
        <taxon>Neoheterodontei</taxon>
        <taxon>Myida</taxon>
        <taxon>Myoidea</taxon>
        <taxon>Myidae</taxon>
        <taxon>Mya</taxon>
    </lineage>
</organism>
<evidence type="ECO:0000256" key="1">
    <source>
        <dbReference type="SAM" id="MobiDB-lite"/>
    </source>
</evidence>
<accession>A0ABY7FJQ3</accession>
<gene>
    <name evidence="3" type="ORF">MAR_015373</name>
</gene>
<keyword evidence="2" id="KW-0732">Signal</keyword>
<evidence type="ECO:0000313" key="4">
    <source>
        <dbReference type="Proteomes" id="UP001164746"/>
    </source>
</evidence>
<feature type="non-terminal residue" evidence="3">
    <location>
        <position position="145"/>
    </location>
</feature>
<name>A0ABY7FJQ3_MYAAR</name>
<proteinExistence type="predicted"/>
<dbReference type="Proteomes" id="UP001164746">
    <property type="component" value="Chromosome 12"/>
</dbReference>
<reference evidence="3" key="1">
    <citation type="submission" date="2022-11" db="EMBL/GenBank/DDBJ databases">
        <title>Centuries of genome instability and evolution in soft-shell clam transmissible cancer (bioRxiv).</title>
        <authorList>
            <person name="Hart S.F.M."/>
            <person name="Yonemitsu M.A."/>
            <person name="Giersch R.M."/>
            <person name="Beal B.F."/>
            <person name="Arriagada G."/>
            <person name="Davis B.W."/>
            <person name="Ostrander E.A."/>
            <person name="Goff S.P."/>
            <person name="Metzger M.J."/>
        </authorList>
    </citation>
    <scope>NUCLEOTIDE SEQUENCE</scope>
    <source>
        <strain evidence="3">MELC-2E11</strain>
        <tissue evidence="3">Siphon/mantle</tissue>
    </source>
</reference>
<feature type="chain" id="PRO_5046644078" evidence="2">
    <location>
        <begin position="21"/>
        <end position="145"/>
    </location>
</feature>
<dbReference type="EMBL" id="CP111023">
    <property type="protein sequence ID" value="WAR21399.1"/>
    <property type="molecule type" value="Genomic_DNA"/>
</dbReference>
<sequence length="145" mass="16320">MEHCGVLLISLVLLVGYVTAGKDHNHSPKYPSYPKHSPPSYPSYPKHPPPKPYYPQPPQPQPPQKPYYPPVYGYPPYPYPPVYPPAPPDCLAQRMMPCNDRRSCSVPCDGFTDCPTMEDERFCRHPTSVTGDTIAQTETMKSDVT</sequence>
<evidence type="ECO:0000313" key="3">
    <source>
        <dbReference type="EMBL" id="WAR21399.1"/>
    </source>
</evidence>
<feature type="region of interest" description="Disordered" evidence="1">
    <location>
        <begin position="26"/>
        <end position="69"/>
    </location>
</feature>
<feature type="signal peptide" evidence="2">
    <location>
        <begin position="1"/>
        <end position="20"/>
    </location>
</feature>
<evidence type="ECO:0000256" key="2">
    <source>
        <dbReference type="SAM" id="SignalP"/>
    </source>
</evidence>
<keyword evidence="4" id="KW-1185">Reference proteome</keyword>
<feature type="compositionally biased region" description="Pro residues" evidence="1">
    <location>
        <begin position="36"/>
        <end position="69"/>
    </location>
</feature>
<protein>
    <submittedName>
        <fullName evidence="3">Uncharacterized protein</fullName>
    </submittedName>
</protein>